<keyword evidence="2" id="KW-0789">Thiol protease inhibitor</keyword>
<evidence type="ECO:0000256" key="3">
    <source>
        <dbReference type="SAM" id="SignalP"/>
    </source>
</evidence>
<feature type="chain" id="PRO_5045332445" evidence="3">
    <location>
        <begin position="27"/>
        <end position="132"/>
    </location>
</feature>
<dbReference type="Gene3D" id="2.60.40.2020">
    <property type="match status" value="1"/>
</dbReference>
<organism evidence="5 6">
    <name type="scientific">Acinetobacter chinensis</name>
    <dbReference type="NCBI Taxonomy" id="2004650"/>
    <lineage>
        <taxon>Bacteria</taxon>
        <taxon>Pseudomonadati</taxon>
        <taxon>Pseudomonadota</taxon>
        <taxon>Gammaproteobacteria</taxon>
        <taxon>Moraxellales</taxon>
        <taxon>Moraxellaceae</taxon>
        <taxon>Acinetobacter</taxon>
    </lineage>
</organism>
<dbReference type="PANTHER" id="PTHR36530:SF1">
    <property type="entry name" value="AMOEBIASIN-1"/>
    <property type="match status" value="1"/>
</dbReference>
<comment type="caution">
    <text evidence="5">The sequence shown here is derived from an EMBL/GenBank/DDBJ whole genome shotgun (WGS) entry which is preliminary data.</text>
</comment>
<evidence type="ECO:0000256" key="2">
    <source>
        <dbReference type="ARBA" id="ARBA00022704"/>
    </source>
</evidence>
<keyword evidence="3" id="KW-0732">Signal</keyword>
<evidence type="ECO:0000313" key="5">
    <source>
        <dbReference type="EMBL" id="MDV2469386.1"/>
    </source>
</evidence>
<dbReference type="PANTHER" id="PTHR36530">
    <property type="entry name" value="INHIBITOR OF CYSTEINE PEPTIDASE"/>
    <property type="match status" value="1"/>
</dbReference>
<dbReference type="Proteomes" id="UP001278188">
    <property type="component" value="Unassembled WGS sequence"/>
</dbReference>
<accession>A0ABU3WG45</accession>
<dbReference type="SUPFAM" id="SSF141066">
    <property type="entry name" value="ICP-like"/>
    <property type="match status" value="1"/>
</dbReference>
<sequence>MKKLLVLMTGAILLAGCGSMSPTVDGQTHVYTLKKKCPSLMEMDVGQVIELTLAENPSTGYGWKVNSEHQLFEIQETYQQGKSNQKNVVGSGGERVFRFTAKKPGEELIDVKHVRAWEGKPVDEWTCRVRIS</sequence>
<dbReference type="InterPro" id="IPR018990">
    <property type="entry name" value="Prot_inh_I42_chagasin"/>
</dbReference>
<feature type="signal peptide" evidence="3">
    <location>
        <begin position="1"/>
        <end position="26"/>
    </location>
</feature>
<gene>
    <name evidence="5" type="ORF">QR674_10345</name>
</gene>
<evidence type="ECO:0000313" key="6">
    <source>
        <dbReference type="Proteomes" id="UP001278188"/>
    </source>
</evidence>
<keyword evidence="1 5" id="KW-0646">Protease inhibitor</keyword>
<dbReference type="RefSeq" id="WP_227542892.1">
    <property type="nucleotide sequence ID" value="NZ_CP032134.1"/>
</dbReference>
<proteinExistence type="predicted"/>
<dbReference type="EMBL" id="JASVDY010000003">
    <property type="protein sequence ID" value="MDV2469386.1"/>
    <property type="molecule type" value="Genomic_DNA"/>
</dbReference>
<feature type="domain" description="Proteinase inhibitor I42 chagasin" evidence="4">
    <location>
        <begin position="43"/>
        <end position="129"/>
    </location>
</feature>
<evidence type="ECO:0000256" key="1">
    <source>
        <dbReference type="ARBA" id="ARBA00022690"/>
    </source>
</evidence>
<reference evidence="5 6" key="1">
    <citation type="submission" date="2023-06" db="EMBL/GenBank/DDBJ databases">
        <title>Genomic Analysis of Acinetobacter Strains Recovered from South Australian Aquatic Samples provides Insights into the Circulation of Antibiotic Resistance determinants in the Environment.</title>
        <authorList>
            <person name="Tobin L."/>
            <person name="Jarocki V.M."/>
            <person name="Kenyon J."/>
            <person name="Drigo B."/>
            <person name="Donner E."/>
            <person name="Djordjevic S.P."/>
            <person name="Hamidian M."/>
        </authorList>
    </citation>
    <scope>NUCLEOTIDE SEQUENCE [LARGE SCALE GENOMIC DNA]</scope>
    <source>
        <strain evidence="5 6">SAAc652</strain>
    </source>
</reference>
<dbReference type="PROSITE" id="PS51257">
    <property type="entry name" value="PROKAR_LIPOPROTEIN"/>
    <property type="match status" value="1"/>
</dbReference>
<dbReference type="GO" id="GO:0030414">
    <property type="term" value="F:peptidase inhibitor activity"/>
    <property type="evidence" value="ECO:0007669"/>
    <property type="project" value="UniProtKB-KW"/>
</dbReference>
<keyword evidence="6" id="KW-1185">Reference proteome</keyword>
<dbReference type="InterPro" id="IPR052781">
    <property type="entry name" value="Cys_protease_inhibitor_I42"/>
</dbReference>
<dbReference type="InterPro" id="IPR036331">
    <property type="entry name" value="Chagasin-like_sf"/>
</dbReference>
<evidence type="ECO:0000259" key="4">
    <source>
        <dbReference type="Pfam" id="PF09394"/>
    </source>
</evidence>
<name>A0ABU3WG45_9GAMM</name>
<protein>
    <submittedName>
        <fullName evidence="5">Protease inhibitor I42 family protein</fullName>
    </submittedName>
</protein>
<dbReference type="Pfam" id="PF09394">
    <property type="entry name" value="Inhibitor_I42"/>
    <property type="match status" value="1"/>
</dbReference>